<keyword evidence="2" id="KW-0472">Membrane</keyword>
<evidence type="ECO:0000256" key="1">
    <source>
        <dbReference type="SAM" id="MobiDB-lite"/>
    </source>
</evidence>
<feature type="chain" id="PRO_5028967764" evidence="3">
    <location>
        <begin position="19"/>
        <end position="115"/>
    </location>
</feature>
<dbReference type="Proteomes" id="UP000474640">
    <property type="component" value="Unassembled WGS sequence"/>
</dbReference>
<feature type="transmembrane region" description="Helical" evidence="2">
    <location>
        <begin position="95"/>
        <end position="114"/>
    </location>
</feature>
<keyword evidence="2" id="KW-1133">Transmembrane helix</keyword>
<name>A0A7C8R9L0_ORBOL</name>
<feature type="compositionally biased region" description="Polar residues" evidence="1">
    <location>
        <begin position="48"/>
        <end position="58"/>
    </location>
</feature>
<dbReference type="EMBL" id="JAABOJ010000045">
    <property type="protein sequence ID" value="KAF3274287.1"/>
    <property type="molecule type" value="Genomic_DNA"/>
</dbReference>
<keyword evidence="3" id="KW-0732">Signal</keyword>
<organism evidence="4 5">
    <name type="scientific">Orbilia oligospora</name>
    <name type="common">Nematode-trapping fungus</name>
    <name type="synonym">Arthrobotrys oligospora</name>
    <dbReference type="NCBI Taxonomy" id="2813651"/>
    <lineage>
        <taxon>Eukaryota</taxon>
        <taxon>Fungi</taxon>
        <taxon>Dikarya</taxon>
        <taxon>Ascomycota</taxon>
        <taxon>Pezizomycotina</taxon>
        <taxon>Orbiliomycetes</taxon>
        <taxon>Orbiliales</taxon>
        <taxon>Orbiliaceae</taxon>
        <taxon>Orbilia</taxon>
    </lineage>
</organism>
<dbReference type="OMA" id="QETVWVT"/>
<evidence type="ECO:0000313" key="4">
    <source>
        <dbReference type="EMBL" id="KAF3274287.1"/>
    </source>
</evidence>
<keyword evidence="2" id="KW-0812">Transmembrane</keyword>
<evidence type="ECO:0000256" key="2">
    <source>
        <dbReference type="SAM" id="Phobius"/>
    </source>
</evidence>
<feature type="region of interest" description="Disordered" evidence="1">
    <location>
        <begin position="39"/>
        <end position="91"/>
    </location>
</feature>
<reference evidence="4 5" key="1">
    <citation type="submission" date="2020-01" db="EMBL/GenBank/DDBJ databases">
        <authorList>
            <person name="Palmer J.M."/>
        </authorList>
    </citation>
    <scope>NUCLEOTIDE SEQUENCE [LARGE SCALE GENOMIC DNA]</scope>
    <source>
        <strain evidence="4 5">TWF970</strain>
    </source>
</reference>
<protein>
    <submittedName>
        <fullName evidence="4">Uncharacterized protein</fullName>
    </submittedName>
</protein>
<dbReference type="OrthoDB" id="5397733at2759"/>
<accession>A0A7C8R9L0</accession>
<dbReference type="AlphaFoldDB" id="A0A7C8R9L0"/>
<evidence type="ECO:0000256" key="3">
    <source>
        <dbReference type="SAM" id="SignalP"/>
    </source>
</evidence>
<gene>
    <name evidence="4" type="ORF">TWF970_008037</name>
</gene>
<comment type="caution">
    <text evidence="4">The sequence shown here is derived from an EMBL/GenBank/DDBJ whole genome shotgun (WGS) entry which is preliminary data.</text>
</comment>
<evidence type="ECO:0000313" key="5">
    <source>
        <dbReference type="Proteomes" id="UP000474640"/>
    </source>
</evidence>
<sequence length="115" mass="11296">MRFTAVILSFAALAAAAAQETVWVTETVIGTDCAPTGYPTTLVPVPPTNATTTDSSPVPTYVPPPAGNLTTTGVPEYPTGTPTATPPPNSGAGSILPASGFALAGAIAAIMAIVA</sequence>
<proteinExistence type="predicted"/>
<feature type="signal peptide" evidence="3">
    <location>
        <begin position="1"/>
        <end position="18"/>
    </location>
</feature>